<accession>A0ABM0SRH5</accession>
<dbReference type="GeneID" id="104701137"/>
<keyword evidence="1" id="KW-0472">Membrane</keyword>
<proteinExistence type="predicted"/>
<sequence length="285" mass="32214">MEERTFMIPGKDFYLDTFCENGRLLNHLSMTLSQMAVSLILLLFTKSAQSYMDKYQEQGQLVEPYLEATVSPLMLIIRSKTLELEAKPDEVVDIIKPICTIIYTLVTVCGYKAVIKFFPHHVSDLELAVSLLEKCHTMTSVSSLRQESTGEMEAQCVTLLWLSILVLVPFDFSSADTSIANYKSFCGDDLAPLVLKILGFCKDYLRTAGPMCRISGLLLSKPFTRPDMGKAFKSFFEWTHEVLSFEEDNLVNNFCLLGVMEALAAIFKVFILFFCNLELLLVLIT</sequence>
<keyword evidence="2" id="KW-1185">Reference proteome</keyword>
<reference evidence="2" key="1">
    <citation type="journal article" date="2014" name="Nat. Commun.">
        <title>The emerging biofuel crop Camelina sativa retains a highly undifferentiated hexaploid genome structure.</title>
        <authorList>
            <person name="Kagale S."/>
            <person name="Koh C."/>
            <person name="Nixon J."/>
            <person name="Bollina V."/>
            <person name="Clarke W.E."/>
            <person name="Tuteja R."/>
            <person name="Spillane C."/>
            <person name="Robinson S.J."/>
            <person name="Links M.G."/>
            <person name="Clarke C."/>
            <person name="Higgins E.E."/>
            <person name="Huebert T."/>
            <person name="Sharpe A.G."/>
            <person name="Parkin I.A."/>
        </authorList>
    </citation>
    <scope>NUCLEOTIDE SEQUENCE [LARGE SCALE GENOMIC DNA]</scope>
    <source>
        <strain evidence="2">cv. DH55</strain>
    </source>
</reference>
<evidence type="ECO:0000313" key="3">
    <source>
        <dbReference type="RefSeq" id="XP_010415079.1"/>
    </source>
</evidence>
<keyword evidence="1" id="KW-1133">Transmembrane helix</keyword>
<dbReference type="Proteomes" id="UP000694864">
    <property type="component" value="Chromosome 7"/>
</dbReference>
<name>A0ABM0SRH5_CAMSA</name>
<dbReference type="Pfam" id="PF23579">
    <property type="entry name" value="ARM_TBCD"/>
    <property type="match status" value="1"/>
</dbReference>
<organism evidence="2 3">
    <name type="scientific">Camelina sativa</name>
    <name type="common">False flax</name>
    <name type="synonym">Myagrum sativum</name>
    <dbReference type="NCBI Taxonomy" id="90675"/>
    <lineage>
        <taxon>Eukaryota</taxon>
        <taxon>Viridiplantae</taxon>
        <taxon>Streptophyta</taxon>
        <taxon>Embryophyta</taxon>
        <taxon>Tracheophyta</taxon>
        <taxon>Spermatophyta</taxon>
        <taxon>Magnoliopsida</taxon>
        <taxon>eudicotyledons</taxon>
        <taxon>Gunneridae</taxon>
        <taxon>Pentapetalae</taxon>
        <taxon>rosids</taxon>
        <taxon>malvids</taxon>
        <taxon>Brassicales</taxon>
        <taxon>Brassicaceae</taxon>
        <taxon>Camelineae</taxon>
        <taxon>Camelina</taxon>
    </lineage>
</organism>
<protein>
    <submittedName>
        <fullName evidence="3">Tubulin-folding cofactor D-like isoform X1</fullName>
    </submittedName>
</protein>
<gene>
    <name evidence="3" type="primary">LOC104701137</name>
</gene>
<dbReference type="PANTHER" id="PTHR12658">
    <property type="entry name" value="BETA-TUBULIN COFACTOR D"/>
    <property type="match status" value="1"/>
</dbReference>
<reference evidence="3" key="2">
    <citation type="submission" date="2025-08" db="UniProtKB">
        <authorList>
            <consortium name="RefSeq"/>
        </authorList>
    </citation>
    <scope>IDENTIFICATION</scope>
    <source>
        <tissue evidence="3">Leaf</tissue>
    </source>
</reference>
<feature type="transmembrane region" description="Helical" evidence="1">
    <location>
        <begin position="262"/>
        <end position="284"/>
    </location>
</feature>
<dbReference type="PANTHER" id="PTHR12658:SF0">
    <property type="entry name" value="TUBULIN-SPECIFIC CHAPERONE D"/>
    <property type="match status" value="1"/>
</dbReference>
<dbReference type="InterPro" id="IPR033162">
    <property type="entry name" value="TBCD"/>
</dbReference>
<dbReference type="RefSeq" id="XP_010415079.1">
    <property type="nucleotide sequence ID" value="XM_010416777.2"/>
</dbReference>
<keyword evidence="1" id="KW-0812">Transmembrane</keyword>
<evidence type="ECO:0000313" key="2">
    <source>
        <dbReference type="Proteomes" id="UP000694864"/>
    </source>
</evidence>
<evidence type="ECO:0000256" key="1">
    <source>
        <dbReference type="SAM" id="Phobius"/>
    </source>
</evidence>